<accession>A0ABR1TSF5</accession>
<dbReference type="EMBL" id="JAQQWL010000011">
    <property type="protein sequence ID" value="KAK8049585.1"/>
    <property type="molecule type" value="Genomic_DNA"/>
</dbReference>
<keyword evidence="3" id="KW-1185">Reference proteome</keyword>
<evidence type="ECO:0000313" key="3">
    <source>
        <dbReference type="Proteomes" id="UP001480595"/>
    </source>
</evidence>
<comment type="caution">
    <text evidence="2">The sequence shown here is derived from an EMBL/GenBank/DDBJ whole genome shotgun (WGS) entry which is preliminary data.</text>
</comment>
<dbReference type="RefSeq" id="XP_066711834.1">
    <property type="nucleotide sequence ID" value="XM_066862724.1"/>
</dbReference>
<proteinExistence type="predicted"/>
<feature type="region of interest" description="Disordered" evidence="1">
    <location>
        <begin position="41"/>
        <end position="69"/>
    </location>
</feature>
<organism evidence="2 3">
    <name type="scientific">Apiospora phragmitis</name>
    <dbReference type="NCBI Taxonomy" id="2905665"/>
    <lineage>
        <taxon>Eukaryota</taxon>
        <taxon>Fungi</taxon>
        <taxon>Dikarya</taxon>
        <taxon>Ascomycota</taxon>
        <taxon>Pezizomycotina</taxon>
        <taxon>Sordariomycetes</taxon>
        <taxon>Xylariomycetidae</taxon>
        <taxon>Amphisphaeriales</taxon>
        <taxon>Apiosporaceae</taxon>
        <taxon>Apiospora</taxon>
    </lineage>
</organism>
<reference evidence="2 3" key="1">
    <citation type="submission" date="2023-01" db="EMBL/GenBank/DDBJ databases">
        <title>Analysis of 21 Apiospora genomes using comparative genomics revels a genus with tremendous synthesis potential of carbohydrate active enzymes and secondary metabolites.</title>
        <authorList>
            <person name="Sorensen T."/>
        </authorList>
    </citation>
    <scope>NUCLEOTIDE SEQUENCE [LARGE SCALE GENOMIC DNA]</scope>
    <source>
        <strain evidence="2 3">CBS 135458</strain>
    </source>
</reference>
<sequence length="377" mass="41722">MPPKSLMIDLGCPSFICKPCLAALRRAPRHSAIVALGLRKSSGQATGERPPQALGTDRPSAAAQPSEDAERLRTLRNLGLLKGSEPAEPNVKVNYFEEAKGGKLRRLKGQDEFAASLIDPGGELAGQLEEMEQSLEKVNSIAKVLEESAFEGPSHAPDQNPPSGDVETAYDTMADMQLMESYITGPAVFLLRLNEKLQKSAKCLDSGRLGPKERNRLWKCYSDSKTALCGNWNVVPRAAWELLWHVLAADTPDNTNRMARIYTLTRDMNVAGVPMSRERQLLAVESMFIEGWKKEAIDNHRRCVATIGTNPETFVEFWQLGLRMHCQVGDVERAERIANIILESPQKSDPRFLIPSSEPTWTARAKAQTKHMTSTTG</sequence>
<dbReference type="Proteomes" id="UP001480595">
    <property type="component" value="Unassembled WGS sequence"/>
</dbReference>
<evidence type="ECO:0000256" key="1">
    <source>
        <dbReference type="SAM" id="MobiDB-lite"/>
    </source>
</evidence>
<name>A0ABR1TSF5_9PEZI</name>
<protein>
    <submittedName>
        <fullName evidence="2">Uncharacterized protein</fullName>
    </submittedName>
</protein>
<evidence type="ECO:0000313" key="2">
    <source>
        <dbReference type="EMBL" id="KAK8049585.1"/>
    </source>
</evidence>
<feature type="region of interest" description="Disordered" evidence="1">
    <location>
        <begin position="356"/>
        <end position="377"/>
    </location>
</feature>
<gene>
    <name evidence="2" type="ORF">PG994_011315</name>
</gene>
<dbReference type="GeneID" id="92095787"/>